<keyword evidence="3" id="KW-1185">Reference proteome</keyword>
<dbReference type="Pfam" id="PF12728">
    <property type="entry name" value="HTH_17"/>
    <property type="match status" value="1"/>
</dbReference>
<dbReference type="Proteomes" id="UP000467130">
    <property type="component" value="Chromosome"/>
</dbReference>
<accession>A0A7I7QCU8</accession>
<dbReference type="InterPro" id="IPR041657">
    <property type="entry name" value="HTH_17"/>
</dbReference>
<protein>
    <recommendedName>
        <fullName evidence="1">Helix-turn-helix domain-containing protein</fullName>
    </recommendedName>
</protein>
<evidence type="ECO:0000313" key="2">
    <source>
        <dbReference type="EMBL" id="BBY24135.1"/>
    </source>
</evidence>
<reference evidence="2 3" key="1">
    <citation type="journal article" date="2019" name="Emerg. Microbes Infect.">
        <title>Comprehensive subspecies identification of 175 nontuberculous mycobacteria species based on 7547 genomic profiles.</title>
        <authorList>
            <person name="Matsumoto Y."/>
            <person name="Kinjo T."/>
            <person name="Motooka D."/>
            <person name="Nabeya D."/>
            <person name="Jung N."/>
            <person name="Uechi K."/>
            <person name="Horii T."/>
            <person name="Iida T."/>
            <person name="Fujita J."/>
            <person name="Nakamura S."/>
        </authorList>
    </citation>
    <scope>NUCLEOTIDE SEQUENCE [LARGE SCALE GENOMIC DNA]</scope>
    <source>
        <strain evidence="2 3">JCM 17783</strain>
    </source>
</reference>
<dbReference type="AlphaFoldDB" id="A0A7I7QCU8"/>
<gene>
    <name evidence="2" type="ORF">MSTO_43400</name>
</gene>
<dbReference type="SUPFAM" id="SSF46955">
    <property type="entry name" value="Putative DNA-binding domain"/>
    <property type="match status" value="1"/>
</dbReference>
<organism evidence="2 3">
    <name type="scientific">Mycobacterium stomatepiae</name>
    <dbReference type="NCBI Taxonomy" id="470076"/>
    <lineage>
        <taxon>Bacteria</taxon>
        <taxon>Bacillati</taxon>
        <taxon>Actinomycetota</taxon>
        <taxon>Actinomycetes</taxon>
        <taxon>Mycobacteriales</taxon>
        <taxon>Mycobacteriaceae</taxon>
        <taxon>Mycobacterium</taxon>
        <taxon>Mycobacterium simiae complex</taxon>
    </lineage>
</organism>
<sequence>MDGTNVNDQADNELLGISDAAKLSGHSVTTYRWYRANGIGPKSWKCGRYVRYWRSDVHTWMAAQEATTAKGGVR</sequence>
<dbReference type="KEGG" id="msto:MSTO_43400"/>
<name>A0A7I7QCU8_9MYCO</name>
<feature type="domain" description="Helix-turn-helix" evidence="1">
    <location>
        <begin position="14"/>
        <end position="64"/>
    </location>
</feature>
<dbReference type="InterPro" id="IPR009061">
    <property type="entry name" value="DNA-bd_dom_put_sf"/>
</dbReference>
<proteinExistence type="predicted"/>
<evidence type="ECO:0000259" key="1">
    <source>
        <dbReference type="Pfam" id="PF12728"/>
    </source>
</evidence>
<dbReference type="EMBL" id="AP022587">
    <property type="protein sequence ID" value="BBY24135.1"/>
    <property type="molecule type" value="Genomic_DNA"/>
</dbReference>
<evidence type="ECO:0000313" key="3">
    <source>
        <dbReference type="Proteomes" id="UP000467130"/>
    </source>
</evidence>